<dbReference type="Proteomes" id="UP001501147">
    <property type="component" value="Unassembled WGS sequence"/>
</dbReference>
<feature type="compositionally biased region" description="Low complexity" evidence="7">
    <location>
        <begin position="1"/>
        <end position="29"/>
    </location>
</feature>
<dbReference type="InterPro" id="IPR037171">
    <property type="entry name" value="NagB/RpiA_transferase-like"/>
</dbReference>
<dbReference type="Pfam" id="PF08220">
    <property type="entry name" value="HTH_DeoR"/>
    <property type="match status" value="1"/>
</dbReference>
<evidence type="ECO:0000313" key="10">
    <source>
        <dbReference type="Proteomes" id="UP001501147"/>
    </source>
</evidence>
<keyword evidence="10" id="KW-1185">Reference proteome</keyword>
<feature type="domain" description="HTH deoR-type" evidence="8">
    <location>
        <begin position="29"/>
        <end position="84"/>
    </location>
</feature>
<comment type="function">
    <text evidence="6">Repressor of the lactose catabolism operon. Galactose-6-phosphate is the inducer.</text>
</comment>
<feature type="region of interest" description="Disordered" evidence="7">
    <location>
        <begin position="1"/>
        <end position="32"/>
    </location>
</feature>
<dbReference type="PROSITE" id="PS51000">
    <property type="entry name" value="HTH_DEOR_2"/>
    <property type="match status" value="1"/>
</dbReference>
<evidence type="ECO:0000256" key="4">
    <source>
        <dbReference type="ARBA" id="ARBA00023125"/>
    </source>
</evidence>
<dbReference type="EMBL" id="BAABJV010000014">
    <property type="protein sequence ID" value="GAA4789183.1"/>
    <property type="molecule type" value="Genomic_DNA"/>
</dbReference>
<gene>
    <name evidence="9" type="ORF">GCM10023329_45630</name>
</gene>
<dbReference type="SUPFAM" id="SSF46785">
    <property type="entry name" value="Winged helix' DNA-binding domain"/>
    <property type="match status" value="1"/>
</dbReference>
<sequence length="278" mass="28326">MRGGERPLPGTGRLPGPAGDGRAARPAGAGERRRAVLAAARREGLVRVDELAGRFGVSRETVRRDLKALEDDGLVRRTHGGAVARAGPAAGPPPWQGPPAPPQAPRIALAAARLLGVSETVFVDEGPVACLVAEALPQDRALTVVTASPSVAALLAGAAHTTVLLLGGRVRAPGTAAADAWTVRMLAGVAVDLAFVGADGVSCDFGLTTADPAVGEVRAQALRSAGRRILVGAHAVFGVVRLCRFGEVADLEAVVTDTGLPVSEARRYAALGPRVVRA</sequence>
<evidence type="ECO:0000256" key="2">
    <source>
        <dbReference type="ARBA" id="ARBA00022491"/>
    </source>
</evidence>
<dbReference type="PANTHER" id="PTHR30363">
    <property type="entry name" value="HTH-TYPE TRANSCRIPTIONAL REGULATOR SRLR-RELATED"/>
    <property type="match status" value="1"/>
</dbReference>
<evidence type="ECO:0000259" key="8">
    <source>
        <dbReference type="PROSITE" id="PS51000"/>
    </source>
</evidence>
<dbReference type="RefSeq" id="WP_345615305.1">
    <property type="nucleotide sequence ID" value="NZ_BAABJV010000014.1"/>
</dbReference>
<dbReference type="InterPro" id="IPR001034">
    <property type="entry name" value="DeoR_HTH"/>
</dbReference>
<feature type="compositionally biased region" description="Pro residues" evidence="7">
    <location>
        <begin position="90"/>
        <end position="102"/>
    </location>
</feature>
<evidence type="ECO:0000256" key="7">
    <source>
        <dbReference type="SAM" id="MobiDB-lite"/>
    </source>
</evidence>
<keyword evidence="5" id="KW-0804">Transcription</keyword>
<accession>A0ABP9B1V4</accession>
<dbReference type="GO" id="GO:0003677">
    <property type="term" value="F:DNA binding"/>
    <property type="evidence" value="ECO:0007669"/>
    <property type="project" value="UniProtKB-KW"/>
</dbReference>
<evidence type="ECO:0000256" key="3">
    <source>
        <dbReference type="ARBA" id="ARBA00023015"/>
    </source>
</evidence>
<dbReference type="InterPro" id="IPR000524">
    <property type="entry name" value="Tscrpt_reg_HTH_GntR"/>
</dbReference>
<dbReference type="SUPFAM" id="SSF100950">
    <property type="entry name" value="NagB/RpiA/CoA transferase-like"/>
    <property type="match status" value="1"/>
</dbReference>
<name>A0ABP9B1V4_9ACTN</name>
<reference evidence="10" key="1">
    <citation type="journal article" date="2019" name="Int. J. Syst. Evol. Microbiol.">
        <title>The Global Catalogue of Microorganisms (GCM) 10K type strain sequencing project: providing services to taxonomists for standard genome sequencing and annotation.</title>
        <authorList>
            <consortium name="The Broad Institute Genomics Platform"/>
            <consortium name="The Broad Institute Genome Sequencing Center for Infectious Disease"/>
            <person name="Wu L."/>
            <person name="Ma J."/>
        </authorList>
    </citation>
    <scope>NUCLEOTIDE SEQUENCE [LARGE SCALE GENOMIC DNA]</scope>
    <source>
        <strain evidence="10">JCM 18324</strain>
    </source>
</reference>
<keyword evidence="3" id="KW-0805">Transcription regulation</keyword>
<proteinExistence type="predicted"/>
<evidence type="ECO:0000256" key="6">
    <source>
        <dbReference type="ARBA" id="ARBA00024937"/>
    </source>
</evidence>
<dbReference type="InterPro" id="IPR036388">
    <property type="entry name" value="WH-like_DNA-bd_sf"/>
</dbReference>
<organism evidence="9 10">
    <name type="scientific">Streptomyces sanyensis</name>
    <dbReference type="NCBI Taxonomy" id="568869"/>
    <lineage>
        <taxon>Bacteria</taxon>
        <taxon>Bacillati</taxon>
        <taxon>Actinomycetota</taxon>
        <taxon>Actinomycetes</taxon>
        <taxon>Kitasatosporales</taxon>
        <taxon>Streptomycetaceae</taxon>
        <taxon>Streptomyces</taxon>
    </lineage>
</organism>
<dbReference type="Pfam" id="PF00455">
    <property type="entry name" value="DeoRC"/>
    <property type="match status" value="1"/>
</dbReference>
<evidence type="ECO:0000256" key="5">
    <source>
        <dbReference type="ARBA" id="ARBA00023163"/>
    </source>
</evidence>
<comment type="caution">
    <text evidence="9">The sequence shown here is derived from an EMBL/GenBank/DDBJ whole genome shotgun (WGS) entry which is preliminary data.</text>
</comment>
<dbReference type="PRINTS" id="PR00037">
    <property type="entry name" value="HTHLACR"/>
</dbReference>
<dbReference type="InterPro" id="IPR050313">
    <property type="entry name" value="Carb_Metab_HTH_regulators"/>
</dbReference>
<dbReference type="PRINTS" id="PR00035">
    <property type="entry name" value="HTHGNTR"/>
</dbReference>
<dbReference type="SMART" id="SM00420">
    <property type="entry name" value="HTH_DEOR"/>
    <property type="match status" value="1"/>
</dbReference>
<keyword evidence="2" id="KW-0678">Repressor</keyword>
<feature type="region of interest" description="Disordered" evidence="7">
    <location>
        <begin position="83"/>
        <end position="102"/>
    </location>
</feature>
<dbReference type="InterPro" id="IPR036390">
    <property type="entry name" value="WH_DNA-bd_sf"/>
</dbReference>
<evidence type="ECO:0000256" key="1">
    <source>
        <dbReference type="ARBA" id="ARBA00021390"/>
    </source>
</evidence>
<dbReference type="SMART" id="SM01134">
    <property type="entry name" value="DeoRC"/>
    <property type="match status" value="1"/>
</dbReference>
<dbReference type="InterPro" id="IPR014036">
    <property type="entry name" value="DeoR-like_C"/>
</dbReference>
<dbReference type="Gene3D" id="1.10.10.10">
    <property type="entry name" value="Winged helix-like DNA-binding domain superfamily/Winged helix DNA-binding domain"/>
    <property type="match status" value="1"/>
</dbReference>
<keyword evidence="4 9" id="KW-0238">DNA-binding</keyword>
<dbReference type="PANTHER" id="PTHR30363:SF4">
    <property type="entry name" value="GLYCEROL-3-PHOSPHATE REGULON REPRESSOR"/>
    <property type="match status" value="1"/>
</dbReference>
<protein>
    <recommendedName>
        <fullName evidence="1">Lactose phosphotransferase system repressor</fullName>
    </recommendedName>
</protein>
<evidence type="ECO:0000313" key="9">
    <source>
        <dbReference type="EMBL" id="GAA4789183.1"/>
    </source>
</evidence>